<keyword evidence="1" id="KW-1133">Transmembrane helix</keyword>
<dbReference type="EMBL" id="AMEP01000113">
    <property type="protein sequence ID" value="EKX98451.1"/>
    <property type="molecule type" value="Genomic_DNA"/>
</dbReference>
<dbReference type="HOGENOM" id="CLU_2754558_0_0_10"/>
<proteinExistence type="predicted"/>
<organism evidence="2 3">
    <name type="scientific">Hoylesella saccharolytica F0055</name>
    <dbReference type="NCBI Taxonomy" id="1127699"/>
    <lineage>
        <taxon>Bacteria</taxon>
        <taxon>Pseudomonadati</taxon>
        <taxon>Bacteroidota</taxon>
        <taxon>Bacteroidia</taxon>
        <taxon>Bacteroidales</taxon>
        <taxon>Prevotellaceae</taxon>
        <taxon>Hoylesella</taxon>
    </lineage>
</organism>
<feature type="transmembrane region" description="Helical" evidence="1">
    <location>
        <begin position="12"/>
        <end position="31"/>
    </location>
</feature>
<reference evidence="2 3" key="1">
    <citation type="submission" date="2012-05" db="EMBL/GenBank/DDBJ databases">
        <authorList>
            <person name="Weinstock G."/>
            <person name="Sodergren E."/>
            <person name="Lobos E.A."/>
            <person name="Fulton L."/>
            <person name="Fulton R."/>
            <person name="Courtney L."/>
            <person name="Fronick C."/>
            <person name="O'Laughlin M."/>
            <person name="Godfrey J."/>
            <person name="Wilson R.M."/>
            <person name="Miner T."/>
            <person name="Farmer C."/>
            <person name="Delehaunty K."/>
            <person name="Cordes M."/>
            <person name="Minx P."/>
            <person name="Tomlinson C."/>
            <person name="Chen J."/>
            <person name="Wollam A."/>
            <person name="Pepin K.H."/>
            <person name="Bhonagiri V."/>
            <person name="Zhang X."/>
            <person name="Suruliraj S."/>
            <person name="Warren W."/>
            <person name="Mitreva M."/>
            <person name="Mardis E.R."/>
            <person name="Wilson R.K."/>
        </authorList>
    </citation>
    <scope>NUCLEOTIDE SEQUENCE [LARGE SCALE GENOMIC DNA]</scope>
    <source>
        <strain evidence="2 3">F0055</strain>
    </source>
</reference>
<sequence>MLNILISISSLFFPFLIILFWLTNVEFHFLIDYWSFVWRLYRFNFSPFQPSPFNLFTFTWVGKVGYGWLK</sequence>
<dbReference type="STRING" id="1127699.HMPREF9151_01980"/>
<protein>
    <submittedName>
        <fullName evidence="2">Uncharacterized protein</fullName>
    </submittedName>
</protein>
<keyword evidence="1" id="KW-0472">Membrane</keyword>
<gene>
    <name evidence="2" type="ORF">HMPREF9151_01980</name>
</gene>
<dbReference type="Proteomes" id="UP000010433">
    <property type="component" value="Unassembled WGS sequence"/>
</dbReference>
<name>L1N5I8_9BACT</name>
<comment type="caution">
    <text evidence="2">The sequence shown here is derived from an EMBL/GenBank/DDBJ whole genome shotgun (WGS) entry which is preliminary data.</text>
</comment>
<keyword evidence="1" id="KW-0812">Transmembrane</keyword>
<accession>L1N5I8</accession>
<evidence type="ECO:0000313" key="3">
    <source>
        <dbReference type="Proteomes" id="UP000010433"/>
    </source>
</evidence>
<evidence type="ECO:0000256" key="1">
    <source>
        <dbReference type="SAM" id="Phobius"/>
    </source>
</evidence>
<evidence type="ECO:0000313" key="2">
    <source>
        <dbReference type="EMBL" id="EKX98451.1"/>
    </source>
</evidence>
<keyword evidence="3" id="KW-1185">Reference proteome</keyword>
<dbReference type="AlphaFoldDB" id="L1N5I8"/>
<feature type="transmembrane region" description="Helical" evidence="1">
    <location>
        <begin position="51"/>
        <end position="69"/>
    </location>
</feature>